<dbReference type="InterPro" id="IPR014710">
    <property type="entry name" value="RmlC-like_jellyroll"/>
</dbReference>
<dbReference type="SUPFAM" id="SSF51182">
    <property type="entry name" value="RmlC-like cupins"/>
    <property type="match status" value="1"/>
</dbReference>
<evidence type="ECO:0000313" key="3">
    <source>
        <dbReference type="Proteomes" id="UP000443353"/>
    </source>
</evidence>
<dbReference type="InterPro" id="IPR011051">
    <property type="entry name" value="RmlC_Cupin_sf"/>
</dbReference>
<dbReference type="Pfam" id="PF07883">
    <property type="entry name" value="Cupin_2"/>
    <property type="match status" value="1"/>
</dbReference>
<comment type="caution">
    <text evidence="2">The sequence shown here is derived from an EMBL/GenBank/DDBJ whole genome shotgun (WGS) entry which is preliminary data.</text>
</comment>
<dbReference type="CDD" id="cd02223">
    <property type="entry name" value="cupin_Bh2720-like"/>
    <property type="match status" value="1"/>
</dbReference>
<reference evidence="2 3" key="1">
    <citation type="submission" date="2019-12" db="EMBL/GenBank/DDBJ databases">
        <authorList>
            <person name="Li C."/>
            <person name="Zhao J."/>
        </authorList>
    </citation>
    <scope>NUCLEOTIDE SEQUENCE [LARGE SCALE GENOMIC DNA]</scope>
    <source>
        <strain evidence="2 3">NEAU-DD11</strain>
    </source>
</reference>
<sequence>MSGYSINIEAKTLAGNNFREVLYTTQRSQLVIMTLQPGEEIGLEKHEGHDQFIRVEAGQGVAILDGEQHKLEDGVAVVIPAGTEHNVINTSSSEPMRLYTLYTPPEHPDGIVHATKAEADDYEKQHGH</sequence>
<dbReference type="EMBL" id="WSES01000009">
    <property type="protein sequence ID" value="MVW63594.1"/>
    <property type="molecule type" value="Genomic_DNA"/>
</dbReference>
<dbReference type="InterPro" id="IPR013096">
    <property type="entry name" value="Cupin_2"/>
</dbReference>
<protein>
    <submittedName>
        <fullName evidence="2">Cupin domain-containing protein</fullName>
    </submittedName>
</protein>
<dbReference type="PANTHER" id="PTHR43346:SF1">
    <property type="entry name" value="QUERCETIN 2,3-DIOXYGENASE-RELATED"/>
    <property type="match status" value="1"/>
</dbReference>
<dbReference type="Gene3D" id="2.60.120.10">
    <property type="entry name" value="Jelly Rolls"/>
    <property type="match status" value="1"/>
</dbReference>
<proteinExistence type="predicted"/>
<keyword evidence="3" id="KW-1185">Reference proteome</keyword>
<dbReference type="AlphaFoldDB" id="A0A7X3G4Q6"/>
<evidence type="ECO:0000313" key="2">
    <source>
        <dbReference type="EMBL" id="MVW63594.1"/>
    </source>
</evidence>
<organism evidence="2 3">
    <name type="scientific">Massilia cellulosiltytica</name>
    <dbReference type="NCBI Taxonomy" id="2683234"/>
    <lineage>
        <taxon>Bacteria</taxon>
        <taxon>Pseudomonadati</taxon>
        <taxon>Pseudomonadota</taxon>
        <taxon>Betaproteobacteria</taxon>
        <taxon>Burkholderiales</taxon>
        <taxon>Oxalobacteraceae</taxon>
        <taxon>Telluria group</taxon>
        <taxon>Massilia</taxon>
    </lineage>
</organism>
<dbReference type="InterPro" id="IPR052538">
    <property type="entry name" value="Flavonoid_dioxygenase-like"/>
</dbReference>
<dbReference type="PANTHER" id="PTHR43346">
    <property type="entry name" value="LIGAND BINDING DOMAIN PROTEIN, PUTATIVE (AFU_ORTHOLOGUE AFUA_6G14370)-RELATED"/>
    <property type="match status" value="1"/>
</dbReference>
<dbReference type="Proteomes" id="UP000443353">
    <property type="component" value="Unassembled WGS sequence"/>
</dbReference>
<gene>
    <name evidence="2" type="ORF">GPY61_27075</name>
</gene>
<feature type="domain" description="Cupin type-2" evidence="1">
    <location>
        <begin position="32"/>
        <end position="101"/>
    </location>
</feature>
<accession>A0A7X3G4Q6</accession>
<dbReference type="RefSeq" id="WP_056132963.1">
    <property type="nucleotide sequence ID" value="NZ_WSES01000009.1"/>
</dbReference>
<evidence type="ECO:0000259" key="1">
    <source>
        <dbReference type="Pfam" id="PF07883"/>
    </source>
</evidence>
<name>A0A7X3G4Q6_9BURK</name>